<feature type="transmembrane region" description="Helical" evidence="2">
    <location>
        <begin position="47"/>
        <end position="65"/>
    </location>
</feature>
<evidence type="ECO:0000313" key="4">
    <source>
        <dbReference type="RefSeq" id="XP_046599405.1"/>
    </source>
</evidence>
<dbReference type="RefSeq" id="XP_046599405.1">
    <property type="nucleotide sequence ID" value="XM_046743449.1"/>
</dbReference>
<proteinExistence type="predicted"/>
<accession>A0ABM3GGL4</accession>
<gene>
    <name evidence="4" type="primary">LOC124295089</name>
</gene>
<keyword evidence="3" id="KW-1185">Reference proteome</keyword>
<keyword evidence="2" id="KW-1133">Transmembrane helix</keyword>
<evidence type="ECO:0000256" key="2">
    <source>
        <dbReference type="SAM" id="Phobius"/>
    </source>
</evidence>
<name>A0ABM3GGL4_NEOLC</name>
<keyword evidence="2" id="KW-0472">Membrane</keyword>
<sequence length="129" mass="13671">MTFKSLLNFGSFGRNPTQAVDRYHSGPSDYGHYDHGWGHGGHKGKGGSGGAALSALTLLAFLFLINVMQQSLDNNNGTATPAVVREGDQSAAPRARGDQASTNSVINDSIPSIKYVPIKTSLQVVQNKN</sequence>
<dbReference type="GeneID" id="124295089"/>
<reference evidence="4" key="1">
    <citation type="submission" date="2025-08" db="UniProtKB">
        <authorList>
            <consortium name="RefSeq"/>
        </authorList>
    </citation>
    <scope>IDENTIFICATION</scope>
    <source>
        <tissue evidence="4">Thorax and Abdomen</tissue>
    </source>
</reference>
<keyword evidence="2" id="KW-0812">Transmembrane</keyword>
<organism evidence="3 4">
    <name type="scientific">Neodiprion lecontei</name>
    <name type="common">Redheaded pine sawfly</name>
    <dbReference type="NCBI Taxonomy" id="441921"/>
    <lineage>
        <taxon>Eukaryota</taxon>
        <taxon>Metazoa</taxon>
        <taxon>Ecdysozoa</taxon>
        <taxon>Arthropoda</taxon>
        <taxon>Hexapoda</taxon>
        <taxon>Insecta</taxon>
        <taxon>Pterygota</taxon>
        <taxon>Neoptera</taxon>
        <taxon>Endopterygota</taxon>
        <taxon>Hymenoptera</taxon>
        <taxon>Tenthredinoidea</taxon>
        <taxon>Diprionidae</taxon>
        <taxon>Diprioninae</taxon>
        <taxon>Neodiprion</taxon>
    </lineage>
</organism>
<evidence type="ECO:0000313" key="3">
    <source>
        <dbReference type="Proteomes" id="UP000829291"/>
    </source>
</evidence>
<protein>
    <submittedName>
        <fullName evidence="4">Uncharacterized protein LOC124295089</fullName>
    </submittedName>
</protein>
<evidence type="ECO:0000256" key="1">
    <source>
        <dbReference type="SAM" id="MobiDB-lite"/>
    </source>
</evidence>
<dbReference type="Proteomes" id="UP000829291">
    <property type="component" value="Chromosome 6"/>
</dbReference>
<feature type="region of interest" description="Disordered" evidence="1">
    <location>
        <begin position="76"/>
        <end position="103"/>
    </location>
</feature>